<evidence type="ECO:0000259" key="3">
    <source>
        <dbReference type="Pfam" id="PF13386"/>
    </source>
</evidence>
<accession>A0A0S7BKD1</accession>
<dbReference type="Gene3D" id="2.60.40.420">
    <property type="entry name" value="Cupredoxins - blue copper proteins"/>
    <property type="match status" value="1"/>
</dbReference>
<feature type="transmembrane region" description="Helical" evidence="2">
    <location>
        <begin position="68"/>
        <end position="92"/>
    </location>
</feature>
<dbReference type="RefSeq" id="WP_083522545.1">
    <property type="nucleotide sequence ID" value="NZ_DF967972.1"/>
</dbReference>
<organism evidence="5">
    <name type="scientific">Longilinea arvoryzae</name>
    <dbReference type="NCBI Taxonomy" id="360412"/>
    <lineage>
        <taxon>Bacteria</taxon>
        <taxon>Bacillati</taxon>
        <taxon>Chloroflexota</taxon>
        <taxon>Anaerolineae</taxon>
        <taxon>Anaerolineales</taxon>
        <taxon>Anaerolineaceae</taxon>
        <taxon>Longilinea</taxon>
    </lineage>
</organism>
<evidence type="ECO:0000313" key="6">
    <source>
        <dbReference type="Proteomes" id="UP000055060"/>
    </source>
</evidence>
<feature type="transmembrane region" description="Helical" evidence="2">
    <location>
        <begin position="6"/>
        <end position="27"/>
    </location>
</feature>
<feature type="domain" description="Urease accessory protein UreH-like transmembrane" evidence="3">
    <location>
        <begin position="6"/>
        <end position="234"/>
    </location>
</feature>
<dbReference type="Proteomes" id="UP000055060">
    <property type="component" value="Unassembled WGS sequence"/>
</dbReference>
<feature type="transmembrane region" description="Helical" evidence="2">
    <location>
        <begin position="221"/>
        <end position="244"/>
    </location>
</feature>
<dbReference type="InterPro" id="IPR008972">
    <property type="entry name" value="Cupredoxin"/>
</dbReference>
<dbReference type="SUPFAM" id="SSF49503">
    <property type="entry name" value="Cupredoxins"/>
    <property type="match status" value="1"/>
</dbReference>
<proteinExistence type="predicted"/>
<keyword evidence="2" id="KW-1133">Transmembrane helix</keyword>
<protein>
    <submittedName>
        <fullName evidence="5">Uncharacterized conserved protein</fullName>
    </submittedName>
</protein>
<dbReference type="PANTHER" id="PTHR42208:SF1">
    <property type="entry name" value="HEAVY METAL TRANSPORTER"/>
    <property type="match status" value="1"/>
</dbReference>
<evidence type="ECO:0000256" key="2">
    <source>
        <dbReference type="SAM" id="Phobius"/>
    </source>
</evidence>
<dbReference type="PANTHER" id="PTHR42208">
    <property type="entry name" value="HEAVY METAL TRANSPORTER-RELATED"/>
    <property type="match status" value="1"/>
</dbReference>
<dbReference type="AlphaFoldDB" id="A0A0S7BKD1"/>
<feature type="transmembrane region" description="Helical" evidence="2">
    <location>
        <begin position="104"/>
        <end position="122"/>
    </location>
</feature>
<feature type="domain" description="EfeO-type cupredoxin-like" evidence="4">
    <location>
        <begin position="268"/>
        <end position="354"/>
    </location>
</feature>
<dbReference type="Pfam" id="PF13473">
    <property type="entry name" value="Cupredoxin_1"/>
    <property type="match status" value="1"/>
</dbReference>
<evidence type="ECO:0000313" key="5">
    <source>
        <dbReference type="EMBL" id="GAP14792.1"/>
    </source>
</evidence>
<evidence type="ECO:0000259" key="4">
    <source>
        <dbReference type="Pfam" id="PF13473"/>
    </source>
</evidence>
<feature type="region of interest" description="Disordered" evidence="1">
    <location>
        <begin position="42"/>
        <end position="61"/>
    </location>
</feature>
<evidence type="ECO:0000256" key="1">
    <source>
        <dbReference type="SAM" id="MobiDB-lite"/>
    </source>
</evidence>
<keyword evidence="6" id="KW-1185">Reference proteome</keyword>
<dbReference type="OrthoDB" id="9800141at2"/>
<keyword evidence="2" id="KW-0812">Transmembrane</keyword>
<feature type="transmembrane region" description="Helical" evidence="2">
    <location>
        <begin position="188"/>
        <end position="209"/>
    </location>
</feature>
<dbReference type="InterPro" id="IPR028096">
    <property type="entry name" value="EfeO_Cupredoxin"/>
</dbReference>
<dbReference type="Pfam" id="PF13386">
    <property type="entry name" value="DsbD_2"/>
    <property type="match status" value="1"/>
</dbReference>
<name>A0A0S7BKD1_9CHLR</name>
<dbReference type="STRING" id="360412.LARV_02568"/>
<gene>
    <name evidence="5" type="ORF">LARV_02568</name>
</gene>
<dbReference type="EMBL" id="DF967972">
    <property type="protein sequence ID" value="GAP14792.1"/>
    <property type="molecule type" value="Genomic_DNA"/>
</dbReference>
<reference evidence="5" key="1">
    <citation type="submission" date="2015-07" db="EMBL/GenBank/DDBJ databases">
        <title>Draft Genome Sequences of Anaerolinea thermolimosa IMO-1, Bellilinea caldifistulae GOMI-1, Leptolinea tardivitalis YMTK-2, Levilinea saccharolytica KIBI-1,Longilinea arvoryzae KOME-1, Previously Described as Members of the Anaerolineaceae (Chloroflexi).</title>
        <authorList>
            <person name="Sekiguchi Y."/>
            <person name="Ohashi A."/>
            <person name="Matsuura N."/>
            <person name="Tourlousse M.D."/>
        </authorList>
    </citation>
    <scope>NUCLEOTIDE SEQUENCE [LARGE SCALE GENOMIC DNA]</scope>
    <source>
        <strain evidence="5">KOME-1</strain>
    </source>
</reference>
<dbReference type="InterPro" id="IPR039447">
    <property type="entry name" value="UreH-like_TM_dom"/>
</dbReference>
<sequence length="356" mass="38024">MVDYLAAFITGLTTGGLSCLAVQGGLLTSSIARQVEKDVERSIASKAGKKGRQTEGARDGSIQNGRSAAAILIFLLAKLAVYTGVGFLLGWVGSAFQLTPTVRGWFQLAIGAFMLGNALRMLNVHPIFRYFSFEPPSFITRFIRRTARNSRDDFVTPAFLGLLTVFIPCGVTQAIMALALGAGHPVQGALLMFAFTLGTSPVFFVLAYLFTRLGTRLERGFLTLTAVLVLALGLISMDSGLNLLGSPVSITRLISPNSAQQASLVGGNESAVVQIHVENSRYSPNIIYAQAGVPIRLELVTDDVHSCARAFTIPALEIAKLLPASGTEIVEIPPQKAGKLTFTCSMGMYTGEIVFQ</sequence>
<keyword evidence="2" id="KW-0472">Membrane</keyword>
<feature type="transmembrane region" description="Helical" evidence="2">
    <location>
        <begin position="154"/>
        <end position="182"/>
    </location>
</feature>